<dbReference type="SUPFAM" id="SSF46785">
    <property type="entry name" value="Winged helix' DNA-binding domain"/>
    <property type="match status" value="1"/>
</dbReference>
<dbReference type="GeneID" id="87819087"/>
<proteinExistence type="predicted"/>
<evidence type="ECO:0000313" key="9">
    <source>
        <dbReference type="Proteomes" id="UP001302676"/>
    </source>
</evidence>
<dbReference type="InterPro" id="IPR001766">
    <property type="entry name" value="Fork_head_dom"/>
</dbReference>
<gene>
    <name evidence="8" type="ORF">C8A04DRAFT_33464</name>
</gene>
<feature type="compositionally biased region" description="Polar residues" evidence="6">
    <location>
        <begin position="7"/>
        <end position="21"/>
    </location>
</feature>
<dbReference type="Proteomes" id="UP001302676">
    <property type="component" value="Unassembled WGS sequence"/>
</dbReference>
<dbReference type="InterPro" id="IPR036390">
    <property type="entry name" value="WH_DNA-bd_sf"/>
</dbReference>
<feature type="DNA-binding region" description="Fork-head" evidence="5">
    <location>
        <begin position="178"/>
        <end position="264"/>
    </location>
</feature>
<evidence type="ECO:0000256" key="1">
    <source>
        <dbReference type="ARBA" id="ARBA00023015"/>
    </source>
</evidence>
<dbReference type="SMART" id="SM00339">
    <property type="entry name" value="FH"/>
    <property type="match status" value="1"/>
</dbReference>
<dbReference type="GO" id="GO:0005634">
    <property type="term" value="C:nucleus"/>
    <property type="evidence" value="ECO:0007669"/>
    <property type="project" value="UniProtKB-SubCell"/>
</dbReference>
<keyword evidence="2 5" id="KW-0238">DNA-binding</keyword>
<feature type="region of interest" description="Disordered" evidence="6">
    <location>
        <begin position="1"/>
        <end position="22"/>
    </location>
</feature>
<dbReference type="GO" id="GO:0000981">
    <property type="term" value="F:DNA-binding transcription factor activity, RNA polymerase II-specific"/>
    <property type="evidence" value="ECO:0007669"/>
    <property type="project" value="TreeGrafter"/>
</dbReference>
<dbReference type="PANTHER" id="PTHR46078">
    <property type="entry name" value="FORKHEAD BOX PROTEIN J2 FAMILY MEMBER"/>
    <property type="match status" value="1"/>
</dbReference>
<keyword evidence="9" id="KW-1185">Reference proteome</keyword>
<dbReference type="AlphaFoldDB" id="A0AAN6UUJ7"/>
<keyword evidence="1" id="KW-0805">Transcription regulation</keyword>
<accession>A0AAN6UUJ7</accession>
<feature type="domain" description="Fork-head" evidence="7">
    <location>
        <begin position="178"/>
        <end position="264"/>
    </location>
</feature>
<reference evidence="8" key="1">
    <citation type="journal article" date="2023" name="Mol. Phylogenet. Evol.">
        <title>Genome-scale phylogeny and comparative genomics of the fungal order Sordariales.</title>
        <authorList>
            <person name="Hensen N."/>
            <person name="Bonometti L."/>
            <person name="Westerberg I."/>
            <person name="Brannstrom I.O."/>
            <person name="Guillou S."/>
            <person name="Cros-Aarteil S."/>
            <person name="Calhoun S."/>
            <person name="Haridas S."/>
            <person name="Kuo A."/>
            <person name="Mondo S."/>
            <person name="Pangilinan J."/>
            <person name="Riley R."/>
            <person name="LaButti K."/>
            <person name="Andreopoulos B."/>
            <person name="Lipzen A."/>
            <person name="Chen C."/>
            <person name="Yan M."/>
            <person name="Daum C."/>
            <person name="Ng V."/>
            <person name="Clum A."/>
            <person name="Steindorff A."/>
            <person name="Ohm R.A."/>
            <person name="Martin F."/>
            <person name="Silar P."/>
            <person name="Natvig D.O."/>
            <person name="Lalanne C."/>
            <person name="Gautier V."/>
            <person name="Ament-Velasquez S.L."/>
            <person name="Kruys A."/>
            <person name="Hutchinson M.I."/>
            <person name="Powell A.J."/>
            <person name="Barry K."/>
            <person name="Miller A.N."/>
            <person name="Grigoriev I.V."/>
            <person name="Debuchy R."/>
            <person name="Gladieux P."/>
            <person name="Hiltunen Thoren M."/>
            <person name="Johannesson H."/>
        </authorList>
    </citation>
    <scope>NUCLEOTIDE SEQUENCE</scope>
    <source>
        <strain evidence="8">CBS 141.50</strain>
    </source>
</reference>
<dbReference type="PROSITE" id="PS50039">
    <property type="entry name" value="FORK_HEAD_3"/>
    <property type="match status" value="1"/>
</dbReference>
<keyword evidence="4 5" id="KW-0539">Nucleus</keyword>
<protein>
    <recommendedName>
        <fullName evidence="7">Fork-head domain-containing protein</fullName>
    </recommendedName>
</protein>
<comment type="subcellular location">
    <subcellularLocation>
        <location evidence="5">Nucleus</location>
    </subcellularLocation>
</comment>
<dbReference type="Pfam" id="PF00250">
    <property type="entry name" value="Forkhead"/>
    <property type="match status" value="1"/>
</dbReference>
<feature type="region of interest" description="Disordered" evidence="6">
    <location>
        <begin position="135"/>
        <end position="177"/>
    </location>
</feature>
<dbReference type="InterPro" id="IPR045912">
    <property type="entry name" value="FOXJ2/3-like"/>
</dbReference>
<evidence type="ECO:0000256" key="3">
    <source>
        <dbReference type="ARBA" id="ARBA00023163"/>
    </source>
</evidence>
<feature type="region of interest" description="Disordered" evidence="6">
    <location>
        <begin position="274"/>
        <end position="295"/>
    </location>
</feature>
<dbReference type="Gene3D" id="1.10.10.10">
    <property type="entry name" value="Winged helix-like DNA-binding domain superfamily/Winged helix DNA-binding domain"/>
    <property type="match status" value="1"/>
</dbReference>
<evidence type="ECO:0000313" key="8">
    <source>
        <dbReference type="EMBL" id="KAK4139076.1"/>
    </source>
</evidence>
<evidence type="ECO:0000256" key="6">
    <source>
        <dbReference type="SAM" id="MobiDB-lite"/>
    </source>
</evidence>
<dbReference type="PANTHER" id="PTHR46078:SF2">
    <property type="entry name" value="FORK-HEAD DOMAIN-CONTAINING PROTEIN"/>
    <property type="match status" value="1"/>
</dbReference>
<evidence type="ECO:0000256" key="4">
    <source>
        <dbReference type="ARBA" id="ARBA00023242"/>
    </source>
</evidence>
<dbReference type="EMBL" id="MU853707">
    <property type="protein sequence ID" value="KAK4139076.1"/>
    <property type="molecule type" value="Genomic_DNA"/>
</dbReference>
<evidence type="ECO:0000259" key="7">
    <source>
        <dbReference type="PROSITE" id="PS50039"/>
    </source>
</evidence>
<comment type="caution">
    <text evidence="8">The sequence shown here is derived from an EMBL/GenBank/DDBJ whole genome shotgun (WGS) entry which is preliminary data.</text>
</comment>
<organism evidence="8 9">
    <name type="scientific">Dichotomopilus funicola</name>
    <dbReference type="NCBI Taxonomy" id="1934379"/>
    <lineage>
        <taxon>Eukaryota</taxon>
        <taxon>Fungi</taxon>
        <taxon>Dikarya</taxon>
        <taxon>Ascomycota</taxon>
        <taxon>Pezizomycotina</taxon>
        <taxon>Sordariomycetes</taxon>
        <taxon>Sordariomycetidae</taxon>
        <taxon>Sordariales</taxon>
        <taxon>Chaetomiaceae</taxon>
        <taxon>Dichotomopilus</taxon>
    </lineage>
</organism>
<evidence type="ECO:0000256" key="2">
    <source>
        <dbReference type="ARBA" id="ARBA00023125"/>
    </source>
</evidence>
<feature type="compositionally biased region" description="Polar residues" evidence="6">
    <location>
        <begin position="146"/>
        <end position="176"/>
    </location>
</feature>
<evidence type="ECO:0000256" key="5">
    <source>
        <dbReference type="PROSITE-ProRule" id="PRU00089"/>
    </source>
</evidence>
<sequence>MAVPDAPSSQSIPSQEGQQPVSIMGRVGVYGASNNQQHHYNTPGYWSYTPVSVPPQASPESSGNHDLHTPLMIHSLQCSTPPRNWEPPKQLGPTPWEATEQQAHNPYPDLDPQLSRYVYNGGNNNSMYSTDFGPSFGGFEGPESGYSTSPGQDELPSSANDHTASQTPTLVAPNQTGKHRGRYAKLIHQALLSAPRHAMTLHEIYQWFCEHTETGERPNKWWKRSIRRNLSTNHAFNKRERRSSADLAGENGQTDKKLTEWYLETWALTGVESKRYPHGPAQQHQPQRLRVSSHAPQHRIILPRAEAAAASCAVPRASLR</sequence>
<dbReference type="RefSeq" id="XP_062632447.1">
    <property type="nucleotide sequence ID" value="XM_062782474.1"/>
</dbReference>
<reference evidence="8" key="2">
    <citation type="submission" date="2023-05" db="EMBL/GenBank/DDBJ databases">
        <authorList>
            <consortium name="Lawrence Berkeley National Laboratory"/>
            <person name="Steindorff A."/>
            <person name="Hensen N."/>
            <person name="Bonometti L."/>
            <person name="Westerberg I."/>
            <person name="Brannstrom I.O."/>
            <person name="Guillou S."/>
            <person name="Cros-Aarteil S."/>
            <person name="Calhoun S."/>
            <person name="Haridas S."/>
            <person name="Kuo A."/>
            <person name="Mondo S."/>
            <person name="Pangilinan J."/>
            <person name="Riley R."/>
            <person name="Labutti K."/>
            <person name="Andreopoulos B."/>
            <person name="Lipzen A."/>
            <person name="Chen C."/>
            <person name="Yanf M."/>
            <person name="Daum C."/>
            <person name="Ng V."/>
            <person name="Clum A."/>
            <person name="Ohm R."/>
            <person name="Martin F."/>
            <person name="Silar P."/>
            <person name="Natvig D."/>
            <person name="Lalanne C."/>
            <person name="Gautier V."/>
            <person name="Ament-Velasquez S.L."/>
            <person name="Kruys A."/>
            <person name="Hutchinson M.I."/>
            <person name="Powell A.J."/>
            <person name="Barry K."/>
            <person name="Miller A.N."/>
            <person name="Grigoriev I.V."/>
            <person name="Debuchy R."/>
            <person name="Gladieux P."/>
            <person name="Thoren M.H."/>
            <person name="Johannesson H."/>
        </authorList>
    </citation>
    <scope>NUCLEOTIDE SEQUENCE</scope>
    <source>
        <strain evidence="8">CBS 141.50</strain>
    </source>
</reference>
<dbReference type="GO" id="GO:0000978">
    <property type="term" value="F:RNA polymerase II cis-regulatory region sequence-specific DNA binding"/>
    <property type="evidence" value="ECO:0007669"/>
    <property type="project" value="TreeGrafter"/>
</dbReference>
<dbReference type="InterPro" id="IPR036388">
    <property type="entry name" value="WH-like_DNA-bd_sf"/>
</dbReference>
<keyword evidence="3" id="KW-0804">Transcription</keyword>
<name>A0AAN6UUJ7_9PEZI</name>